<sequence length="111" mass="11974">MYYCDVRQSQQKAGCERNHAELRKLLPKRRGPSFDDPGPADLAVAMSQLNSEPRPSLAGMSPAQMLLAAHEGDGRALMDALGCELLPYGELDLGVSALNRARAERGLGPLL</sequence>
<keyword evidence="2" id="KW-1185">Reference proteome</keyword>
<dbReference type="Proteomes" id="UP000014204">
    <property type="component" value="Unassembled WGS sequence"/>
</dbReference>
<organism evidence="1 2">
    <name type="scientific">Adlercreutzia caecimuris B7</name>
    <dbReference type="NCBI Taxonomy" id="1235794"/>
    <lineage>
        <taxon>Bacteria</taxon>
        <taxon>Bacillati</taxon>
        <taxon>Actinomycetota</taxon>
        <taxon>Coriobacteriia</taxon>
        <taxon>Eggerthellales</taxon>
        <taxon>Eggerthellaceae</taxon>
        <taxon>Adlercreutzia</taxon>
    </lineage>
</organism>
<gene>
    <name evidence="1" type="ORF">C811_00169</name>
</gene>
<evidence type="ECO:0000313" key="1">
    <source>
        <dbReference type="EMBL" id="EOS52886.1"/>
    </source>
</evidence>
<dbReference type="HOGENOM" id="CLU_2154406_0_0_11"/>
<protein>
    <recommendedName>
        <fullName evidence="3">Integrase catalytic domain-containing protein</fullName>
    </recommendedName>
</protein>
<reference evidence="1 2" key="1">
    <citation type="submission" date="2013-04" db="EMBL/GenBank/DDBJ databases">
        <title>The Genome Sequence of Enterorhabdus caecimuris B7.</title>
        <authorList>
            <consortium name="The Broad Institute Genomics Platform"/>
            <consortium name="The Broad Institute Genome Sequencing Center for Infectious Disease"/>
            <person name="Earl A."/>
            <person name="Xavier R."/>
            <person name="Elson C."/>
            <person name="Duck W."/>
            <person name="Walker B."/>
            <person name="Young S."/>
            <person name="Zeng Q."/>
            <person name="Gargeya S."/>
            <person name="Fitzgerald M."/>
            <person name="Haas B."/>
            <person name="Abouelleil A."/>
            <person name="Allen A.W."/>
            <person name="Alvarado L."/>
            <person name="Arachchi H.M."/>
            <person name="Berlin A.M."/>
            <person name="Chapman S.B."/>
            <person name="Gainer-Dewar J."/>
            <person name="Goldberg J."/>
            <person name="Griggs A."/>
            <person name="Gujja S."/>
            <person name="Hansen M."/>
            <person name="Howarth C."/>
            <person name="Imamovic A."/>
            <person name="Ireland A."/>
            <person name="Larimer J."/>
            <person name="McCowan C."/>
            <person name="Murphy C."/>
            <person name="Pearson M."/>
            <person name="Poon T.W."/>
            <person name="Priest M."/>
            <person name="Roberts A."/>
            <person name="Saif S."/>
            <person name="Shea T."/>
            <person name="Sisk P."/>
            <person name="Sykes S."/>
            <person name="Wortman J."/>
            <person name="Nusbaum C."/>
            <person name="Birren B."/>
        </authorList>
    </citation>
    <scope>NUCLEOTIDE SEQUENCE [LARGE SCALE GENOMIC DNA]</scope>
    <source>
        <strain evidence="1 2">B7</strain>
    </source>
</reference>
<comment type="caution">
    <text evidence="1">The sequence shown here is derived from an EMBL/GenBank/DDBJ whole genome shotgun (WGS) entry which is preliminary data.</text>
</comment>
<accession>R9L3A8</accession>
<dbReference type="RefSeq" id="WP_016308418.1">
    <property type="nucleotide sequence ID" value="NZ_KE159646.1"/>
</dbReference>
<evidence type="ECO:0000313" key="2">
    <source>
        <dbReference type="Proteomes" id="UP000014204"/>
    </source>
</evidence>
<dbReference type="AlphaFoldDB" id="R9L3A8"/>
<evidence type="ECO:0008006" key="3">
    <source>
        <dbReference type="Google" id="ProtNLM"/>
    </source>
</evidence>
<dbReference type="OrthoDB" id="9803231at2"/>
<dbReference type="EMBL" id="ASSY01000002">
    <property type="protein sequence ID" value="EOS52886.1"/>
    <property type="molecule type" value="Genomic_DNA"/>
</dbReference>
<dbReference type="eggNOG" id="COG2826">
    <property type="taxonomic scope" value="Bacteria"/>
</dbReference>
<dbReference type="PATRIC" id="fig|1235794.3.peg.168"/>
<proteinExistence type="predicted"/>
<dbReference type="STRING" id="1235794.C811_00169"/>
<name>R9L3A8_9ACTN</name>
<dbReference type="GeneID" id="82189826"/>